<keyword evidence="2" id="KW-1185">Reference proteome</keyword>
<evidence type="ECO:0000313" key="2">
    <source>
        <dbReference type="Proteomes" id="UP000190961"/>
    </source>
</evidence>
<gene>
    <name evidence="1" type="ORF">SAMN05660236_5521</name>
</gene>
<reference evidence="1 2" key="1">
    <citation type="submission" date="2017-02" db="EMBL/GenBank/DDBJ databases">
        <authorList>
            <person name="Peterson S.W."/>
        </authorList>
    </citation>
    <scope>NUCLEOTIDE SEQUENCE [LARGE SCALE GENOMIC DNA]</scope>
    <source>
        <strain evidence="1 2">DSM 25262</strain>
    </source>
</reference>
<accession>A0A1T5MIX1</accession>
<protein>
    <submittedName>
        <fullName evidence="1">Uncharacterized protein</fullName>
    </submittedName>
</protein>
<dbReference type="RefSeq" id="WP_143785960.1">
    <property type="nucleotide sequence ID" value="NZ_FUZU01000004.1"/>
</dbReference>
<sequence length="101" mass="11766">MDTSSTDQLLDTIVQEMAFAANIIDGLHKRGYNHNFELIGNKLMCVESRLCFRPRDFWVDEIYQFNQEKVGLKGYFVYALREPANDTMGIFIAHIVQDFQL</sequence>
<evidence type="ECO:0000313" key="1">
    <source>
        <dbReference type="EMBL" id="SKC87819.1"/>
    </source>
</evidence>
<dbReference type="Proteomes" id="UP000190961">
    <property type="component" value="Unassembled WGS sequence"/>
</dbReference>
<dbReference type="OrthoDB" id="8418771at2"/>
<dbReference type="AlphaFoldDB" id="A0A1T5MIX1"/>
<name>A0A1T5MIX1_9BACT</name>
<proteinExistence type="predicted"/>
<organism evidence="1 2">
    <name type="scientific">Ohtaekwangia koreensis</name>
    <dbReference type="NCBI Taxonomy" id="688867"/>
    <lineage>
        <taxon>Bacteria</taxon>
        <taxon>Pseudomonadati</taxon>
        <taxon>Bacteroidota</taxon>
        <taxon>Cytophagia</taxon>
        <taxon>Cytophagales</taxon>
        <taxon>Fulvivirgaceae</taxon>
        <taxon>Ohtaekwangia</taxon>
    </lineage>
</organism>
<dbReference type="EMBL" id="FUZU01000004">
    <property type="protein sequence ID" value="SKC87819.1"/>
    <property type="molecule type" value="Genomic_DNA"/>
</dbReference>